<gene>
    <name evidence="3" type="ORF">F3Y22_tig00004035pilonHSYRG00028</name>
</gene>
<evidence type="ECO:0000313" key="4">
    <source>
        <dbReference type="Proteomes" id="UP000436088"/>
    </source>
</evidence>
<protein>
    <recommendedName>
        <fullName evidence="2">BIRD-IDD transcription factor second C2H2 zinc finger domain-containing protein</fullName>
    </recommendedName>
</protein>
<comment type="caution">
    <text evidence="3">The sequence shown here is derived from an EMBL/GenBank/DDBJ whole genome shotgun (WGS) entry which is preliminary data.</text>
</comment>
<evidence type="ECO:0000256" key="1">
    <source>
        <dbReference type="SAM" id="MobiDB-lite"/>
    </source>
</evidence>
<dbReference type="PANTHER" id="PTHR34946:SF8">
    <property type="entry name" value="ZINC FINGER PROTEIN SHOOT GRAVITROPISM 5"/>
    <property type="match status" value="1"/>
</dbReference>
<keyword evidence="4" id="KW-1185">Reference proteome</keyword>
<proteinExistence type="predicted"/>
<dbReference type="Proteomes" id="UP000436088">
    <property type="component" value="Unassembled WGS sequence"/>
</dbReference>
<feature type="region of interest" description="Disordered" evidence="1">
    <location>
        <begin position="387"/>
        <end position="411"/>
    </location>
</feature>
<dbReference type="InterPro" id="IPR055186">
    <property type="entry name" value="C2H2-2nd_BIRD-IDD"/>
</dbReference>
<name>A0A6A3CKC9_HIBSY</name>
<dbReference type="EMBL" id="VEPZ02000242">
    <property type="protein sequence ID" value="KAE8728974.1"/>
    <property type="molecule type" value="Genomic_DNA"/>
</dbReference>
<accession>A0A6A3CKC9</accession>
<feature type="domain" description="BIRD-IDD transcription factor second C2H2 zinc finger" evidence="2">
    <location>
        <begin position="240"/>
        <end position="274"/>
    </location>
</feature>
<organism evidence="3 4">
    <name type="scientific">Hibiscus syriacus</name>
    <name type="common">Rose of Sharon</name>
    <dbReference type="NCBI Taxonomy" id="106335"/>
    <lineage>
        <taxon>Eukaryota</taxon>
        <taxon>Viridiplantae</taxon>
        <taxon>Streptophyta</taxon>
        <taxon>Embryophyta</taxon>
        <taxon>Tracheophyta</taxon>
        <taxon>Spermatophyta</taxon>
        <taxon>Magnoliopsida</taxon>
        <taxon>eudicotyledons</taxon>
        <taxon>Gunneridae</taxon>
        <taxon>Pentapetalae</taxon>
        <taxon>rosids</taxon>
        <taxon>malvids</taxon>
        <taxon>Malvales</taxon>
        <taxon>Malvaceae</taxon>
        <taxon>Malvoideae</taxon>
        <taxon>Hibiscus</taxon>
    </lineage>
</organism>
<dbReference type="GO" id="GO:0005634">
    <property type="term" value="C:nucleus"/>
    <property type="evidence" value="ECO:0007669"/>
    <property type="project" value="TreeGrafter"/>
</dbReference>
<dbReference type="GO" id="GO:0009630">
    <property type="term" value="P:gravitropism"/>
    <property type="evidence" value="ECO:0007669"/>
    <property type="project" value="TreeGrafter"/>
</dbReference>
<dbReference type="AlphaFoldDB" id="A0A6A3CKC9"/>
<evidence type="ECO:0000259" key="2">
    <source>
        <dbReference type="Pfam" id="PF22996"/>
    </source>
</evidence>
<dbReference type="Pfam" id="PF22996">
    <property type="entry name" value="C2H2-2nd_BIRD-IDD"/>
    <property type="match status" value="1"/>
</dbReference>
<evidence type="ECO:0000313" key="3">
    <source>
        <dbReference type="EMBL" id="KAE8728974.1"/>
    </source>
</evidence>
<reference evidence="3" key="1">
    <citation type="submission" date="2019-09" db="EMBL/GenBank/DDBJ databases">
        <title>Draft genome information of white flower Hibiscus syriacus.</title>
        <authorList>
            <person name="Kim Y.-M."/>
        </authorList>
    </citation>
    <scope>NUCLEOTIDE SEQUENCE [LARGE SCALE GENOMIC DNA]</scope>
    <source>
        <strain evidence="3">YM2019G1</strain>
    </source>
</reference>
<sequence>MDQHVLGSVMFDPNFQITEGQIQDVDDTNEMPDSSMMVRDGECLMQNLRIPNQCVVARYLLFVLCTLQESQLWEGFSDSSESWSSIILVERSKRTVAARCPYFPFFCSLTGLRGSVIPEPLMDVLSTETEGTIELLYIQLYAPNRGGGGKTQKGGHVNRGELSFPFQQSFQRRRKLELLGAARTRNAKRGGQSQVDSGALFALTLVSNPSGGNHGAELVSLSPRTLLEFDMSDNQDTAAKKKVFICPKPSCLHHHPCHAFGDLVGIKKHFRREHSDNKQWAQTDSTATPSLDASFSLSSLLVPESTRALELHLLPSSSAHSRRNLDEKYSTHLKLSIGSNSNELSIIEANKWDNSEVTMLEEEATRLKELATKQLKLAMAEKAYAEKGRQEEKMVGGDSNPTHSSRSPIPGINRKTVATAWRLYWGQRKLESPGLMSRLRSNHDIARTPGNSVFAPLLLSGRRLCDEMNPSVKPDKIFRAKFNFTTKDIGLQTTQVQLHDEGTAGCQQTTSQFQSQFQLHNEGYWTPDNASSTSRRRDRWLSINISQFQSQFQLHNEGYWTPDNASSTSRRRDHWLSITNFSISESISTSQRRILDSRQRKFNFTTKGPLVVNKHFSISESISTSQRRILDSRQRKFNFTTKGPLVVNNQLLNLRANFNFTAKDIGLQTTQRRILDSRQRKFNFTTKGPLVVNKQLPNFRANFDFSAKDLGPKTTQAQLHDEGAADCQQNFIQSGCTLSLLPLLLLTYRPSWFRDSRAVNGRRGEPRSRIGFIIPKNTAGIRHVCVRDLQLRVPTRPEPSNASKKAQEGSTAITSSGFALSVAKATPVEIFIEHQDICIVRRVQPQFQAQTDSTATPSLDASFSLSSLLVPESTRALELHLLPSSSAHSRRNLDEKYSTHLKLSIGSNSNELSIIEANKWDNSEVTMLEEEATRLKELATKQLKLAMAEKAYAEKGRQEEKVVLL</sequence>
<dbReference type="PANTHER" id="PTHR34946">
    <property type="entry name" value="OS03G0310200 PROTEIN"/>
    <property type="match status" value="1"/>
</dbReference>